<feature type="domain" description="MmeI-like target recognition" evidence="7">
    <location>
        <begin position="1164"/>
        <end position="1226"/>
    </location>
</feature>
<dbReference type="InterPro" id="IPR050953">
    <property type="entry name" value="N4_N6_ade-DNA_methylase"/>
</dbReference>
<evidence type="ECO:0000256" key="5">
    <source>
        <dbReference type="ARBA" id="ARBA00047942"/>
    </source>
</evidence>
<dbReference type="GO" id="GO:0009007">
    <property type="term" value="F:site-specific DNA-methyltransferase (adenine-specific) activity"/>
    <property type="evidence" value="ECO:0007669"/>
    <property type="project" value="UniProtKB-EC"/>
</dbReference>
<reference evidence="9" key="1">
    <citation type="submission" date="2020-03" db="EMBL/GenBank/DDBJ databases">
        <title>Complete genome sequence of sulfur-oxidizing bacterium skT11.</title>
        <authorList>
            <person name="Kanda M."/>
            <person name="Kojima H."/>
            <person name="Fukui M."/>
        </authorList>
    </citation>
    <scope>NUCLEOTIDE SEQUENCE [LARGE SCALE GENOMIC DNA]</scope>
    <source>
        <strain evidence="9">skT11</strain>
    </source>
</reference>
<dbReference type="SUPFAM" id="SSF53335">
    <property type="entry name" value="S-adenosyl-L-methionine-dependent methyltransferases"/>
    <property type="match status" value="1"/>
</dbReference>
<keyword evidence="9" id="KW-1185">Reference proteome</keyword>
<dbReference type="EC" id="2.1.1.72" evidence="1"/>
<protein>
    <recommendedName>
        <fullName evidence="1">site-specific DNA-methyltransferase (adenine-specific)</fullName>
        <ecNumber evidence="1">2.1.1.72</ecNumber>
    </recommendedName>
</protein>
<keyword evidence="4" id="KW-0949">S-adenosyl-L-methionine</keyword>
<dbReference type="InterPro" id="IPR011639">
    <property type="entry name" value="MethylTrfase_TaqI-like_dom"/>
</dbReference>
<dbReference type="InterPro" id="IPR002052">
    <property type="entry name" value="DNA_methylase_N6_adenine_CS"/>
</dbReference>
<evidence type="ECO:0000259" key="7">
    <source>
        <dbReference type="Pfam" id="PF20466"/>
    </source>
</evidence>
<name>A0A6F8VGZ7_9PROT</name>
<feature type="domain" description="Type II methyltransferase M.TaqI-like" evidence="6">
    <location>
        <begin position="668"/>
        <end position="934"/>
    </location>
</feature>
<dbReference type="Gene3D" id="3.40.50.150">
    <property type="entry name" value="Vaccinia Virus protein VP39"/>
    <property type="match status" value="1"/>
</dbReference>
<comment type="catalytic activity">
    <reaction evidence="5">
        <text>a 2'-deoxyadenosine in DNA + S-adenosyl-L-methionine = an N(6)-methyl-2'-deoxyadenosine in DNA + S-adenosyl-L-homocysteine + H(+)</text>
        <dbReference type="Rhea" id="RHEA:15197"/>
        <dbReference type="Rhea" id="RHEA-COMP:12418"/>
        <dbReference type="Rhea" id="RHEA-COMP:12419"/>
        <dbReference type="ChEBI" id="CHEBI:15378"/>
        <dbReference type="ChEBI" id="CHEBI:57856"/>
        <dbReference type="ChEBI" id="CHEBI:59789"/>
        <dbReference type="ChEBI" id="CHEBI:90615"/>
        <dbReference type="ChEBI" id="CHEBI:90616"/>
        <dbReference type="EC" id="2.1.1.72"/>
    </reaction>
</comment>
<evidence type="ECO:0000256" key="1">
    <source>
        <dbReference type="ARBA" id="ARBA00011900"/>
    </source>
</evidence>
<keyword evidence="3" id="KW-0808">Transferase</keyword>
<dbReference type="REBASE" id="396418">
    <property type="entry name" value="NbaT11ORF31080P"/>
</dbReference>
<gene>
    <name evidence="8" type="ORF">SKTS_31080</name>
</gene>
<dbReference type="PROSITE" id="PS00092">
    <property type="entry name" value="N6_MTASE"/>
    <property type="match status" value="1"/>
</dbReference>
<dbReference type="GO" id="GO:0032259">
    <property type="term" value="P:methylation"/>
    <property type="evidence" value="ECO:0007669"/>
    <property type="project" value="UniProtKB-KW"/>
</dbReference>
<dbReference type="PANTHER" id="PTHR33841">
    <property type="entry name" value="DNA METHYLTRANSFERASE YEEA-RELATED"/>
    <property type="match status" value="1"/>
</dbReference>
<dbReference type="PANTHER" id="PTHR33841:SF1">
    <property type="entry name" value="DNA METHYLTRANSFERASE A"/>
    <property type="match status" value="1"/>
</dbReference>
<sequence length="1447" mass="162048">MSNHDLHHDWLALIEISGPFLAVPVLKEAFPQGLEELDGIKRKRLRQAYEEWREALETDDPQFAELHAAWINEVLARGLELNEDGKGDVLKSADWCAANLNVALPEHGVTLSPDMAVIDEQRANKPLMLIHTYVQDVDLDATLKLDGWVATPTDRMVQLCRATGCRLGLVTNGERWMLVDAPVGAVTTFASWYARIWSQEPITLQAFVHLLGIRRFFVDETEQLPALFDLSLKYQDEVTDALGEQVRRAVEVLIQTLDKADQDRDRELLRDVKEAELYEAALTVMMRLVFLLSAEERGLLLLGDERYEANYALSTLRMQLRKESEEILERRWDAWSRLLAIFRAVFGGIEHENMRLPALGGSLFDPDRFPFLEGRAKGSDWRTDTAKPLPIDNRTVLLLLEAIQQFQGRTLSYRALDVEQIGYVYEGLLERTVKRTAEVTLELDGTKNAKAPWVKLAELESARLDGTERLAELLQERSGSSASRVRNDLDKPVDDMLADRLLAACHGDTNLRNRIKPFAHLVRTDPWGYPLVYPAGAFIVTTGSDRRETGTHYTPKSLTEAIVTETLTPIAYVGPAEGTQREQWLLKSPAELLDLKICDPAMGSGAFLVQACRWLADHLVEAWSQAEGTEKTVSVDGNVLDMPDTEEPLPRDTEARTVIARRLIAERCLYGLDLNPLAVELAKLSIWLVTLAKGRPFGFLDHNLRCGDSLLGIHRLDQLTQLSMTPTGQGQLRLFGQNVEQAVREAVELRSRLRETPIRDIRDVEAMAHLDADARRRLEAPECIADAFIGEVFASGGNGAALEHALASLTIQAGRAIDGDRDVLASMRRRSVAAFSTDLPADKSARRPFHWPLEFPEVFARERGGFDGVVGNPPFLGGQRITGVVGTAFRDWLVAHIAEGRRGSADLVAYFFLRAWSMLREGGGFGLLAVNTIAEGDTRQVGLEAMVGAGAVIHAAYPNEPWPGKAAVITSRVHVHKGEWQGDRSLLGRPAPFISAFLSDREEWSLKRLGANKSLAYQGSNVVGVGFLLSESRALELIESDGRCREVLFPYIGGEDINTHPEQRPSRWIINFWDWPEEKAKQYSEPYEVTLELVKPQRENSDDKSASGQRRREKWWLYGADGKELYHAMGRGSAFSRHPDGWATARKEPLNRVIAIARVSKTAAFAFLPGNYVYSAQLVVFPSDDAAMLAILQSNVHLAFAWTMSSKMKSDLRYSTTDCVETFPFPMENSLRDLRPVGESYSLARESITREAGVGLTKLYNRFHTDTERDPRIEGLRALQREMDATVAHAYGWDDLDLDHGFHEVPYLPENDRVRFTISEIARVEVLRRLSELNRRRYEEEVAQGLQADNVPRASSRTRRPATTDFSQSALDFEAVPTTTTYGATPATAILGFLSTHDGWHAKADILAATGIKDGQWNVAIADLIAGGRIERQGERRGAQYRSMERI</sequence>
<organism evidence="8 9">
    <name type="scientific">Sulfurimicrobium lacus</name>
    <dbReference type="NCBI Taxonomy" id="2715678"/>
    <lineage>
        <taxon>Bacteria</taxon>
        <taxon>Pseudomonadati</taxon>
        <taxon>Pseudomonadota</taxon>
        <taxon>Betaproteobacteria</taxon>
        <taxon>Nitrosomonadales</taxon>
        <taxon>Sulfuricellaceae</taxon>
        <taxon>Sulfurimicrobium</taxon>
    </lineage>
</organism>
<dbReference type="RefSeq" id="WP_173067230.1">
    <property type="nucleotide sequence ID" value="NZ_AP022853.1"/>
</dbReference>
<dbReference type="InterPro" id="IPR029063">
    <property type="entry name" value="SAM-dependent_MTases_sf"/>
</dbReference>
<evidence type="ECO:0000259" key="6">
    <source>
        <dbReference type="Pfam" id="PF07669"/>
    </source>
</evidence>
<accession>A0A6F8VGZ7</accession>
<dbReference type="GO" id="GO:0003676">
    <property type="term" value="F:nucleic acid binding"/>
    <property type="evidence" value="ECO:0007669"/>
    <property type="project" value="InterPro"/>
</dbReference>
<keyword evidence="2" id="KW-0489">Methyltransferase</keyword>
<dbReference type="GO" id="GO:0006304">
    <property type="term" value="P:DNA modification"/>
    <property type="evidence" value="ECO:0007669"/>
    <property type="project" value="InterPro"/>
</dbReference>
<evidence type="ECO:0000256" key="4">
    <source>
        <dbReference type="ARBA" id="ARBA00022691"/>
    </source>
</evidence>
<proteinExistence type="predicted"/>
<dbReference type="Pfam" id="PF07669">
    <property type="entry name" value="Eco57I"/>
    <property type="match status" value="1"/>
</dbReference>
<dbReference type="PRINTS" id="PR00507">
    <property type="entry name" value="N12N6MTFRASE"/>
</dbReference>
<dbReference type="EMBL" id="AP022853">
    <property type="protein sequence ID" value="BCB28222.1"/>
    <property type="molecule type" value="Genomic_DNA"/>
</dbReference>
<dbReference type="Pfam" id="PF20466">
    <property type="entry name" value="MmeI_TRD"/>
    <property type="match status" value="1"/>
</dbReference>
<dbReference type="Proteomes" id="UP000502260">
    <property type="component" value="Chromosome"/>
</dbReference>
<evidence type="ECO:0000313" key="9">
    <source>
        <dbReference type="Proteomes" id="UP000502260"/>
    </source>
</evidence>
<evidence type="ECO:0000256" key="2">
    <source>
        <dbReference type="ARBA" id="ARBA00022603"/>
    </source>
</evidence>
<dbReference type="KEGG" id="slac:SKTS_31080"/>
<evidence type="ECO:0000313" key="8">
    <source>
        <dbReference type="EMBL" id="BCB28222.1"/>
    </source>
</evidence>
<dbReference type="InterPro" id="IPR046820">
    <property type="entry name" value="MmeI_TRD"/>
</dbReference>
<evidence type="ECO:0000256" key="3">
    <source>
        <dbReference type="ARBA" id="ARBA00022679"/>
    </source>
</evidence>